<keyword evidence="5" id="KW-0574">Periplasm</keyword>
<evidence type="ECO:0000256" key="3">
    <source>
        <dbReference type="ARBA" id="ARBA00022597"/>
    </source>
</evidence>
<comment type="caution">
    <text evidence="6">The sequence shown here is derived from an EMBL/GenBank/DDBJ whole genome shotgun (WGS) entry which is preliminary data.</text>
</comment>
<gene>
    <name evidence="6" type="ORF">PUN32_01300</name>
</gene>
<dbReference type="RefSeq" id="WP_274721402.1">
    <property type="nucleotide sequence ID" value="NZ_JARBFT010000001.1"/>
</dbReference>
<dbReference type="Gene3D" id="3.40.190.10">
    <property type="entry name" value="Periplasmic binding protein-like II"/>
    <property type="match status" value="2"/>
</dbReference>
<evidence type="ECO:0000256" key="5">
    <source>
        <dbReference type="RuleBase" id="RU365005"/>
    </source>
</evidence>
<evidence type="ECO:0000256" key="2">
    <source>
        <dbReference type="ARBA" id="ARBA00022448"/>
    </source>
</evidence>
<comment type="subcellular location">
    <subcellularLocation>
        <location evidence="5">Periplasm</location>
    </subcellularLocation>
</comment>
<organism evidence="6 7">
    <name type="scientific">Vibrio chanodichtyis</name>
    <dbReference type="NCBI Taxonomy" id="3027932"/>
    <lineage>
        <taxon>Bacteria</taxon>
        <taxon>Pseudomonadati</taxon>
        <taxon>Pseudomonadota</taxon>
        <taxon>Gammaproteobacteria</taxon>
        <taxon>Vibrionales</taxon>
        <taxon>Vibrionaceae</taxon>
        <taxon>Vibrio</taxon>
    </lineage>
</organism>
<evidence type="ECO:0000313" key="6">
    <source>
        <dbReference type="EMBL" id="MDE1513648.1"/>
    </source>
</evidence>
<dbReference type="Pfam" id="PF13416">
    <property type="entry name" value="SBP_bac_8"/>
    <property type="match status" value="1"/>
</dbReference>
<evidence type="ECO:0000256" key="1">
    <source>
        <dbReference type="ARBA" id="ARBA00008520"/>
    </source>
</evidence>
<evidence type="ECO:0000256" key="4">
    <source>
        <dbReference type="ARBA" id="ARBA00022729"/>
    </source>
</evidence>
<reference evidence="6 7" key="1">
    <citation type="submission" date="2023-02" db="EMBL/GenBank/DDBJ databases">
        <title>Vibrio intestini sp. nov., a close relative of Vibrio cholerae isolated from the intestine of Healthy Culter dabryi.</title>
        <authorList>
            <person name="Wu N."/>
        </authorList>
    </citation>
    <scope>NUCLEOTIDE SEQUENCE [LARGE SCALE GENOMIC DNA]</scope>
    <source>
        <strain evidence="6 7">DSL-7</strain>
    </source>
</reference>
<dbReference type="PANTHER" id="PTHR30061:SF50">
    <property type="entry name" value="MALTOSE_MALTODEXTRIN-BINDING PERIPLASMIC PROTEIN"/>
    <property type="match status" value="1"/>
</dbReference>
<evidence type="ECO:0000313" key="7">
    <source>
        <dbReference type="Proteomes" id="UP001216189"/>
    </source>
</evidence>
<name>A0ABT5UWQ6_9VIBR</name>
<protein>
    <recommendedName>
        <fullName evidence="5">Maltodextrin-binding protein</fullName>
    </recommendedName>
</protein>
<accession>A0ABT5UWQ6</accession>
<dbReference type="InterPro" id="IPR006059">
    <property type="entry name" value="SBP"/>
</dbReference>
<dbReference type="SUPFAM" id="SSF53850">
    <property type="entry name" value="Periplasmic binding protein-like II"/>
    <property type="match status" value="1"/>
</dbReference>
<dbReference type="Proteomes" id="UP001216189">
    <property type="component" value="Unassembled WGS sequence"/>
</dbReference>
<dbReference type="EMBL" id="JARBFT010000001">
    <property type="protein sequence ID" value="MDE1513648.1"/>
    <property type="molecule type" value="Genomic_DNA"/>
</dbReference>
<comment type="function">
    <text evidence="5">Part of the ABC transporter complex MalEFGK involved in maltose/maltodextrin import. Binds maltose and higher maltodextrins.</text>
</comment>
<keyword evidence="2 5" id="KW-0813">Transport</keyword>
<comment type="similarity">
    <text evidence="1 5">Belongs to the bacterial solute-binding protein 1 family.</text>
</comment>
<proteinExistence type="inferred from homology"/>
<dbReference type="InterPro" id="IPR006060">
    <property type="entry name" value="Maltose/Cyclodextrin-bd"/>
</dbReference>
<keyword evidence="7" id="KW-1185">Reference proteome</keyword>
<keyword evidence="3 5" id="KW-0762">Sugar transport</keyword>
<sequence length="412" mass="44609">MKRRTLTKAIHAALIASCTFSSLNALAAGKLLIWEDIQKSAGNAQATKAFERQYDVKITVQELPYGGQVESLRMDGPAGTGPDVINLPHDQIGSAVVQGLLTPLSVDKAVLDTFTESAVDALTYQGQLYGLPKAVETLVMIYNKDLMPELPKTMEEIYQASLQARAQGNYGLLAKWDEIYYTYGILKAMGGDVFAKNPDGSYDAKTILLNTDGAVKGGEYVQKFFKEGVFPSGIVGDSGLNAIDSLFTSKKAAIVQTGPWSFQPYKDAGINYGVAPLPLLPNGEHMGSFMGVKSYSISTYSKNKDLAQKYIEFINNYENSKQRFELTGEVPAVKALIDDPIIKNNEGARAVAMQAEFATPMPSIPEMNEVWGPANSALQLIATGKQAPKQALDSAVEAIKMQIEANHAMMGL</sequence>
<keyword evidence="4 5" id="KW-0732">Signal</keyword>
<dbReference type="PRINTS" id="PR00181">
    <property type="entry name" value="MALTOSEBP"/>
</dbReference>
<feature type="signal peptide" evidence="5">
    <location>
        <begin position="1"/>
        <end position="27"/>
    </location>
</feature>
<feature type="chain" id="PRO_5045003756" description="Maltodextrin-binding protein" evidence="5">
    <location>
        <begin position="28"/>
        <end position="412"/>
    </location>
</feature>
<dbReference type="PANTHER" id="PTHR30061">
    <property type="entry name" value="MALTOSE-BINDING PERIPLASMIC PROTEIN"/>
    <property type="match status" value="1"/>
</dbReference>